<gene>
    <name evidence="2" type="ORF">MNBD_PLANCTO03-982</name>
</gene>
<dbReference type="InterPro" id="IPR000866">
    <property type="entry name" value="AhpC/TSA"/>
</dbReference>
<dbReference type="InterPro" id="IPR047262">
    <property type="entry name" value="PRX-like1"/>
</dbReference>
<sequence>MVAVNSTMLPLGTEAPGFELPDAVGGGTVSLADFAGAPILVMFLSNHCPFVKHIRDALAAIGRDFGSRGFGIVGINSNDIEAYPDDSPAMMKVEAAEAGYPFPYLFDESQEVAKAYRAACTPDFFVFDRAHKLVYRGQLDDSRPSNGKPVTGRDLRAAMEAVLAGEAVAGEQMPSIGCNIKWKAGNAPEYFG</sequence>
<proteinExistence type="predicted"/>
<dbReference type="PANTHER" id="PTHR43640">
    <property type="entry name" value="OS07G0260300 PROTEIN"/>
    <property type="match status" value="1"/>
</dbReference>
<dbReference type="EMBL" id="UOGK01000073">
    <property type="protein sequence ID" value="VAX36622.1"/>
    <property type="molecule type" value="Genomic_DNA"/>
</dbReference>
<organism evidence="2">
    <name type="scientific">hydrothermal vent metagenome</name>
    <dbReference type="NCBI Taxonomy" id="652676"/>
    <lineage>
        <taxon>unclassified sequences</taxon>
        <taxon>metagenomes</taxon>
        <taxon>ecological metagenomes</taxon>
    </lineage>
</organism>
<evidence type="ECO:0000313" key="2">
    <source>
        <dbReference type="EMBL" id="VAX36622.1"/>
    </source>
</evidence>
<dbReference type="InterPro" id="IPR036249">
    <property type="entry name" value="Thioredoxin-like_sf"/>
</dbReference>
<accession>A0A3B1D7E8</accession>
<dbReference type="GO" id="GO:0016209">
    <property type="term" value="F:antioxidant activity"/>
    <property type="evidence" value="ECO:0007669"/>
    <property type="project" value="InterPro"/>
</dbReference>
<reference evidence="2" key="1">
    <citation type="submission" date="2018-06" db="EMBL/GenBank/DDBJ databases">
        <authorList>
            <person name="Zhirakovskaya E."/>
        </authorList>
    </citation>
    <scope>NUCLEOTIDE SEQUENCE</scope>
</reference>
<dbReference type="GO" id="GO:0016491">
    <property type="term" value="F:oxidoreductase activity"/>
    <property type="evidence" value="ECO:0007669"/>
    <property type="project" value="InterPro"/>
</dbReference>
<evidence type="ECO:0000259" key="1">
    <source>
        <dbReference type="PROSITE" id="PS51352"/>
    </source>
</evidence>
<feature type="domain" description="Thioredoxin" evidence="1">
    <location>
        <begin position="9"/>
        <end position="164"/>
    </location>
</feature>
<dbReference type="PROSITE" id="PS51352">
    <property type="entry name" value="THIOREDOXIN_2"/>
    <property type="match status" value="1"/>
</dbReference>
<dbReference type="SUPFAM" id="SSF52833">
    <property type="entry name" value="Thioredoxin-like"/>
    <property type="match status" value="1"/>
</dbReference>
<name>A0A3B1D7E8_9ZZZZ</name>
<dbReference type="Pfam" id="PF00578">
    <property type="entry name" value="AhpC-TSA"/>
    <property type="match status" value="1"/>
</dbReference>
<protein>
    <submittedName>
        <fullName evidence="2">Alkyl hydroperoxide reductase and/or thiol-specific antioxidant family (AhpC/TSA) protein</fullName>
    </submittedName>
</protein>
<dbReference type="PANTHER" id="PTHR43640:SF1">
    <property type="entry name" value="THIOREDOXIN-DEPENDENT PEROXIREDOXIN"/>
    <property type="match status" value="1"/>
</dbReference>
<dbReference type="Gene3D" id="3.40.30.10">
    <property type="entry name" value="Glutaredoxin"/>
    <property type="match status" value="1"/>
</dbReference>
<dbReference type="CDD" id="cd02969">
    <property type="entry name" value="PRX_like1"/>
    <property type="match status" value="1"/>
</dbReference>
<dbReference type="InterPro" id="IPR013766">
    <property type="entry name" value="Thioredoxin_domain"/>
</dbReference>
<dbReference type="AlphaFoldDB" id="A0A3B1D7E8"/>